<name>A0ABV5G0U8_9MICC</name>
<proteinExistence type="predicted"/>
<keyword evidence="2" id="KW-1185">Reference proteome</keyword>
<organism evidence="1 2">
    <name type="scientific">Citricoccus parietis</name>
    <dbReference type="NCBI Taxonomy" id="592307"/>
    <lineage>
        <taxon>Bacteria</taxon>
        <taxon>Bacillati</taxon>
        <taxon>Actinomycetota</taxon>
        <taxon>Actinomycetes</taxon>
        <taxon>Micrococcales</taxon>
        <taxon>Micrococcaceae</taxon>
        <taxon>Citricoccus</taxon>
    </lineage>
</organism>
<dbReference type="EMBL" id="JBHMFI010000001">
    <property type="protein sequence ID" value="MFB9072527.1"/>
    <property type="molecule type" value="Genomic_DNA"/>
</dbReference>
<evidence type="ECO:0000313" key="2">
    <source>
        <dbReference type="Proteomes" id="UP001589575"/>
    </source>
</evidence>
<sequence>MRFRCIGPSGWTSCHRSDRRGVRWGWWNLVRVVAHETSFESMGMSDLSRARVRDAISL</sequence>
<dbReference type="Proteomes" id="UP001589575">
    <property type="component" value="Unassembled WGS sequence"/>
</dbReference>
<evidence type="ECO:0000313" key="1">
    <source>
        <dbReference type="EMBL" id="MFB9072527.1"/>
    </source>
</evidence>
<reference evidence="1 2" key="1">
    <citation type="submission" date="2024-09" db="EMBL/GenBank/DDBJ databases">
        <authorList>
            <person name="Sun Q."/>
            <person name="Mori K."/>
        </authorList>
    </citation>
    <scope>NUCLEOTIDE SEQUENCE [LARGE SCALE GENOMIC DNA]</scope>
    <source>
        <strain evidence="1 2">CCM 7609</strain>
    </source>
</reference>
<protein>
    <submittedName>
        <fullName evidence="1">Uncharacterized protein</fullName>
    </submittedName>
</protein>
<accession>A0ABV5G0U8</accession>
<gene>
    <name evidence="1" type="ORF">ACFFX0_15515</name>
</gene>
<comment type="caution">
    <text evidence="1">The sequence shown here is derived from an EMBL/GenBank/DDBJ whole genome shotgun (WGS) entry which is preliminary data.</text>
</comment>